<evidence type="ECO:0000313" key="9">
    <source>
        <dbReference type="Proteomes" id="UP000321039"/>
    </source>
</evidence>
<comment type="similarity">
    <text evidence="2">Belongs to the PilY1 family.</text>
</comment>
<comment type="caution">
    <text evidence="8">The sequence shown here is derived from an EMBL/GenBank/DDBJ whole genome shotgun (WGS) entry which is preliminary data.</text>
</comment>
<keyword evidence="3" id="KW-1029">Fimbrium biogenesis</keyword>
<keyword evidence="5" id="KW-0106">Calcium</keyword>
<accession>A0A5C8ZUU6</accession>
<evidence type="ECO:0000256" key="2">
    <source>
        <dbReference type="ARBA" id="ARBA00008387"/>
    </source>
</evidence>
<keyword evidence="9" id="KW-1185">Reference proteome</keyword>
<reference evidence="8 9" key="1">
    <citation type="submission" date="2019-08" db="EMBL/GenBank/DDBJ databases">
        <title>Parahaliea maris sp. nov., isolated from the surface seawater.</title>
        <authorList>
            <person name="Liu Y."/>
        </authorList>
    </citation>
    <scope>NUCLEOTIDE SEQUENCE [LARGE SCALE GENOMIC DNA]</scope>
    <source>
        <strain evidence="8 9">HSLHS9</strain>
    </source>
</reference>
<evidence type="ECO:0000256" key="4">
    <source>
        <dbReference type="ARBA" id="ARBA00022723"/>
    </source>
</evidence>
<keyword evidence="4" id="KW-0479">Metal-binding</keyword>
<evidence type="ECO:0000256" key="6">
    <source>
        <dbReference type="ARBA" id="ARBA00023263"/>
    </source>
</evidence>
<dbReference type="GO" id="GO:0046872">
    <property type="term" value="F:metal ion binding"/>
    <property type="evidence" value="ECO:0007669"/>
    <property type="project" value="UniProtKB-KW"/>
</dbReference>
<evidence type="ECO:0000313" key="8">
    <source>
        <dbReference type="EMBL" id="TXS91360.1"/>
    </source>
</evidence>
<protein>
    <recommendedName>
        <fullName evidence="7">PilY1 beta-propeller domain-containing protein</fullName>
    </recommendedName>
</protein>
<keyword evidence="6" id="KW-0281">Fimbrium</keyword>
<dbReference type="InterPro" id="IPR008707">
    <property type="entry name" value="B-propeller_PilY1"/>
</dbReference>
<proteinExistence type="inferred from homology"/>
<dbReference type="SUPFAM" id="SSF50998">
    <property type="entry name" value="Quinoprotein alcohol dehydrogenase-like"/>
    <property type="match status" value="1"/>
</dbReference>
<dbReference type="RefSeq" id="WP_148069594.1">
    <property type="nucleotide sequence ID" value="NZ_VRZA01000006.1"/>
</dbReference>
<organism evidence="8 9">
    <name type="scientific">Parahaliea maris</name>
    <dbReference type="NCBI Taxonomy" id="2716870"/>
    <lineage>
        <taxon>Bacteria</taxon>
        <taxon>Pseudomonadati</taxon>
        <taxon>Pseudomonadota</taxon>
        <taxon>Gammaproteobacteria</taxon>
        <taxon>Cellvibrionales</taxon>
        <taxon>Halieaceae</taxon>
        <taxon>Parahaliea</taxon>
    </lineage>
</organism>
<dbReference type="GO" id="GO:0009289">
    <property type="term" value="C:pilus"/>
    <property type="evidence" value="ECO:0007669"/>
    <property type="project" value="UniProtKB-SubCell"/>
</dbReference>
<dbReference type="EMBL" id="VRZA01000006">
    <property type="protein sequence ID" value="TXS91360.1"/>
    <property type="molecule type" value="Genomic_DNA"/>
</dbReference>
<feature type="domain" description="PilY1 beta-propeller" evidence="7">
    <location>
        <begin position="523"/>
        <end position="769"/>
    </location>
</feature>
<dbReference type="InterPro" id="IPR011047">
    <property type="entry name" value="Quinoprotein_ADH-like_sf"/>
</dbReference>
<evidence type="ECO:0000256" key="1">
    <source>
        <dbReference type="ARBA" id="ARBA00004561"/>
    </source>
</evidence>
<evidence type="ECO:0000256" key="3">
    <source>
        <dbReference type="ARBA" id="ARBA00022558"/>
    </source>
</evidence>
<sequence>MWRHYVLGLLLLVGQLVGLQADDTAIYRREGLGADHLLLGIDLDSASAAPACSTLAECRPPYLSPDAFERLAEQRIGASGEATGDVPVTRLEVTLAVLSSVLSKPRFDTVRAAFILRQGGSTEVLQPFEEVAQARGRLETALWSLPSRLQPEAAPLGSPLAIYPDWLRLTEDGEMPMPEGACPRLYTMLLSHATPERWVDLDSAALEPTSVLPEVVLASPGALLSYLHGELTLHGELADLFPSLPNRQFISQTLLATSDEAATVLEAMGSSAGSYSVLQLVQPRALEQQLSSLLQDPSPRALTLAAPGILPPAGSRRGQVFLPLFAGSSRVGWPGNLKKLELVPPAGADEDPGLTGYRDALGRVALEPNGPTMGQLKQEALTFWTLAEMLPAGAGGVDGDQVLLGGAGQLMAYGLEASDVPGGRQLYLEPPVVANGSDNALIALEPEEATLTAAPYLMAELMPADTEQALDWLRWLRGEDVDDEDGDGDTTELRDWLLGALVHSRPAVINYGAQSGYSTANPLVRIFVGSNHGLLHAFDNTTAEGEESGRERFGFIPRALLEVQRARREQGDAGEGLYGVDGAPVALLRDRNGDGQIVADEGDRAWLFFGLRRGGAHYYALDVSDPNVAPVLRWHIDSDPGAHFAELGLSFAEPVVGRVRFAAESREVVILTGGYYGGTDDTGQPLGKDSGSSEDPIGNAIFVVDAQSGELLWKAVRGSTVEGTDTRFEHPGLSDSFPSGPAALRDSSGVIYRLYLGDSGGAVWRVDLPPGEGPGHRARNWSLSKFAQLDGESAEDDRRFFHPPDLVRSVDAGGRPFDGVLIASGNRAAAGDTGVRDGLFYLRDYAIEPGPPELPQRAPIAITTLPDLSTCNPADDAECAGSNVNGWRLMFSGVGEKGLSTPLTEAGEVFFTTFVPPTQSERCRGGTGRSLLYRINLADGSAVEEGGRADMVADGLSHGVVAVGDALLLPGSGSPAGEEGSDKPARKLIPQQGKTFFQLYWREPGRDDL</sequence>
<dbReference type="Proteomes" id="UP000321039">
    <property type="component" value="Unassembled WGS sequence"/>
</dbReference>
<name>A0A5C8ZUU6_9GAMM</name>
<dbReference type="AlphaFoldDB" id="A0A5C8ZUU6"/>
<comment type="subcellular location">
    <subcellularLocation>
        <location evidence="1">Fimbrium</location>
    </subcellularLocation>
</comment>
<evidence type="ECO:0000259" key="7">
    <source>
        <dbReference type="Pfam" id="PF05567"/>
    </source>
</evidence>
<dbReference type="Pfam" id="PF05567">
    <property type="entry name" value="T4P_PilY1"/>
    <property type="match status" value="1"/>
</dbReference>
<evidence type="ECO:0000256" key="5">
    <source>
        <dbReference type="ARBA" id="ARBA00022837"/>
    </source>
</evidence>
<gene>
    <name evidence="8" type="ORF">FV139_16670</name>
</gene>